<comment type="caution">
    <text evidence="1">The sequence shown here is derived from an EMBL/GenBank/DDBJ whole genome shotgun (WGS) entry which is preliminary data.</text>
</comment>
<dbReference type="EMBL" id="WEZT01000002">
    <property type="protein sequence ID" value="MYV04423.1"/>
    <property type="molecule type" value="Genomic_DNA"/>
</dbReference>
<proteinExistence type="predicted"/>
<sequence length="69" mass="7781">MSVYTVVRRLAGEKNTSIRKIEQDLELSNGRLSTWDHHMPAADSLQDVASYLGVTSSFILDEARKEKSK</sequence>
<name>A0A7C9MM18_9LACO</name>
<accession>A0A7C9MM18</accession>
<gene>
    <name evidence="1" type="ORF">GB992_00665</name>
</gene>
<evidence type="ECO:0000313" key="1">
    <source>
        <dbReference type="EMBL" id="MYV04423.1"/>
    </source>
</evidence>
<evidence type="ECO:0000313" key="2">
    <source>
        <dbReference type="Proteomes" id="UP000480570"/>
    </source>
</evidence>
<dbReference type="Proteomes" id="UP000480570">
    <property type="component" value="Unassembled WGS sequence"/>
</dbReference>
<organism evidence="1 2">
    <name type="scientific">Furfurilactobacillus rossiae</name>
    <dbReference type="NCBI Taxonomy" id="231049"/>
    <lineage>
        <taxon>Bacteria</taxon>
        <taxon>Bacillati</taxon>
        <taxon>Bacillota</taxon>
        <taxon>Bacilli</taxon>
        <taxon>Lactobacillales</taxon>
        <taxon>Lactobacillaceae</taxon>
        <taxon>Furfurilactobacillus</taxon>
    </lineage>
</organism>
<reference evidence="1 2" key="1">
    <citation type="journal article" date="2019" name="Appl. Environ. Microbiol.">
        <title>Genetic determinants of hydroxycinnamic acid metabolism in heterofermentative lactobacilli.</title>
        <authorList>
            <person name="Gaur G."/>
            <person name="Oh J.H."/>
            <person name="Filannino P."/>
            <person name="Gobbetti M."/>
            <person name="van Pijkeren J.P."/>
            <person name="Ganzle M.G."/>
        </authorList>
    </citation>
    <scope>NUCLEOTIDE SEQUENCE [LARGE SCALE GENOMIC DNA]</scope>
    <source>
        <strain evidence="1 2">FUA3583</strain>
    </source>
</reference>
<protein>
    <submittedName>
        <fullName evidence="1">XRE family transcriptional regulator</fullName>
    </submittedName>
</protein>
<dbReference type="AlphaFoldDB" id="A0A7C9MM18"/>